<dbReference type="PANTHER" id="PTHR30574:SF1">
    <property type="entry name" value="SULPHUR TRANSPORT DOMAIN-CONTAINING PROTEIN"/>
    <property type="match status" value="1"/>
</dbReference>
<dbReference type="AlphaFoldDB" id="A0A9D5Q4V6"/>
<keyword evidence="2" id="KW-0813">Transport</keyword>
<dbReference type="GO" id="GO:0005886">
    <property type="term" value="C:plasma membrane"/>
    <property type="evidence" value="ECO:0007669"/>
    <property type="project" value="UniProtKB-SubCell"/>
</dbReference>
<evidence type="ECO:0000256" key="2">
    <source>
        <dbReference type="ARBA" id="ARBA00022448"/>
    </source>
</evidence>
<evidence type="ECO:0000256" key="5">
    <source>
        <dbReference type="ARBA" id="ARBA00022692"/>
    </source>
</evidence>
<feature type="transmembrane region" description="Helical" evidence="9">
    <location>
        <begin position="145"/>
        <end position="163"/>
    </location>
</feature>
<comment type="subcellular location">
    <subcellularLocation>
        <location evidence="1">Cell inner membrane</location>
        <topology evidence="1">Multi-pass membrane protein</topology>
    </subcellularLocation>
</comment>
<accession>A0A9D5Q4V6</accession>
<name>A0A9D5Q4V6_9BACT</name>
<keyword evidence="7 9" id="KW-0472">Membrane</keyword>
<dbReference type="PANTHER" id="PTHR30574">
    <property type="entry name" value="INNER MEMBRANE PROTEIN YEDE"/>
    <property type="match status" value="1"/>
</dbReference>
<feature type="transmembrane region" description="Helical" evidence="9">
    <location>
        <begin position="7"/>
        <end position="24"/>
    </location>
</feature>
<evidence type="ECO:0000256" key="7">
    <source>
        <dbReference type="ARBA" id="ARBA00023136"/>
    </source>
</evidence>
<keyword evidence="3" id="KW-1003">Cell membrane</keyword>
<evidence type="ECO:0000256" key="3">
    <source>
        <dbReference type="ARBA" id="ARBA00022475"/>
    </source>
</evidence>
<evidence type="ECO:0000256" key="8">
    <source>
        <dbReference type="ARBA" id="ARBA00035655"/>
    </source>
</evidence>
<evidence type="ECO:0000256" key="1">
    <source>
        <dbReference type="ARBA" id="ARBA00004429"/>
    </source>
</evidence>
<dbReference type="Pfam" id="PF04143">
    <property type="entry name" value="Sulf_transp"/>
    <property type="match status" value="1"/>
</dbReference>
<feature type="transmembrane region" description="Helical" evidence="9">
    <location>
        <begin position="65"/>
        <end position="84"/>
    </location>
</feature>
<feature type="transmembrane region" description="Helical" evidence="9">
    <location>
        <begin position="105"/>
        <end position="125"/>
    </location>
</feature>
<reference evidence="10" key="1">
    <citation type="submission" date="2019-11" db="EMBL/GenBank/DDBJ databases">
        <title>Microbial mats filling the niche in hypersaline microbial mats.</title>
        <authorList>
            <person name="Wong H.L."/>
            <person name="Macleod F.I."/>
            <person name="White R.A. III"/>
            <person name="Burns B.P."/>
        </authorList>
    </citation>
    <scope>NUCLEOTIDE SEQUENCE</scope>
    <source>
        <strain evidence="10">Rbin_158</strain>
    </source>
</reference>
<comment type="caution">
    <text evidence="10">The sequence shown here is derived from an EMBL/GenBank/DDBJ whole genome shotgun (WGS) entry which is preliminary data.</text>
</comment>
<dbReference type="InterPro" id="IPR007272">
    <property type="entry name" value="Sulf_transp_TsuA/YedE"/>
</dbReference>
<keyword evidence="5 9" id="KW-0812">Transmembrane</keyword>
<proteinExistence type="inferred from homology"/>
<gene>
    <name evidence="10" type="ORF">GF339_03345</name>
</gene>
<dbReference type="Proteomes" id="UP000649604">
    <property type="component" value="Unassembled WGS sequence"/>
</dbReference>
<evidence type="ECO:0000313" key="10">
    <source>
        <dbReference type="EMBL" id="MBD3323592.1"/>
    </source>
</evidence>
<evidence type="ECO:0000256" key="9">
    <source>
        <dbReference type="SAM" id="Phobius"/>
    </source>
</evidence>
<keyword evidence="6 9" id="KW-1133">Transmembrane helix</keyword>
<evidence type="ECO:0000256" key="4">
    <source>
        <dbReference type="ARBA" id="ARBA00022519"/>
    </source>
</evidence>
<organism evidence="10 11">
    <name type="scientific">candidate division KSB3 bacterium</name>
    <dbReference type="NCBI Taxonomy" id="2044937"/>
    <lineage>
        <taxon>Bacteria</taxon>
        <taxon>candidate division KSB3</taxon>
    </lineage>
</organism>
<comment type="similarity">
    <text evidence="8">Belongs to the TsuA/YedE (TC 9.B.102) family.</text>
</comment>
<sequence length="165" mass="17944">MEQWSPYAVGIGIGILSWITFLLSDKPIGASTAYARTSGIIEKRLRGEKTKEKAYYKDFAPVIDWEWMLVIGIILGAFLSAILSGSFRFEFVPSRWANHFGNTPFLRFITAVIGGILMGFGARWAGGCTSGHGISGTLQMAVSSWVAAICFFLGGIVAAVTLYSF</sequence>
<dbReference type="EMBL" id="WJJP01000102">
    <property type="protein sequence ID" value="MBD3323592.1"/>
    <property type="molecule type" value="Genomic_DNA"/>
</dbReference>
<evidence type="ECO:0000256" key="6">
    <source>
        <dbReference type="ARBA" id="ARBA00022989"/>
    </source>
</evidence>
<protein>
    <submittedName>
        <fullName evidence="10">YeeE/YedE family protein</fullName>
    </submittedName>
</protein>
<evidence type="ECO:0000313" key="11">
    <source>
        <dbReference type="Proteomes" id="UP000649604"/>
    </source>
</evidence>
<keyword evidence="4" id="KW-0997">Cell inner membrane</keyword>